<accession>A0A0V0YWX3</accession>
<name>A0A0V0YWX3_9BILA</name>
<dbReference type="EMBL" id="JYDQ01001690">
    <property type="protein sequence ID" value="KRY04821.1"/>
    <property type="molecule type" value="Genomic_DNA"/>
</dbReference>
<evidence type="ECO:0000313" key="2">
    <source>
        <dbReference type="Proteomes" id="UP000054783"/>
    </source>
</evidence>
<organism evidence="1 2">
    <name type="scientific">Trichinella patagoniensis</name>
    <dbReference type="NCBI Taxonomy" id="990121"/>
    <lineage>
        <taxon>Eukaryota</taxon>
        <taxon>Metazoa</taxon>
        <taxon>Ecdysozoa</taxon>
        <taxon>Nematoda</taxon>
        <taxon>Enoplea</taxon>
        <taxon>Dorylaimia</taxon>
        <taxon>Trichinellida</taxon>
        <taxon>Trichinellidae</taxon>
        <taxon>Trichinella</taxon>
    </lineage>
</organism>
<dbReference type="AlphaFoldDB" id="A0A0V0YWX3"/>
<comment type="caution">
    <text evidence="1">The sequence shown here is derived from an EMBL/GenBank/DDBJ whole genome shotgun (WGS) entry which is preliminary data.</text>
</comment>
<sequence>MHTERTRKQLRMDTGDVNYCNNVPARSFKT</sequence>
<protein>
    <submittedName>
        <fullName evidence="1">Uncharacterized protein</fullName>
    </submittedName>
</protein>
<gene>
    <name evidence="1" type="ORF">T12_3783</name>
</gene>
<evidence type="ECO:0000313" key="1">
    <source>
        <dbReference type="EMBL" id="KRY04821.1"/>
    </source>
</evidence>
<proteinExistence type="predicted"/>
<keyword evidence="2" id="KW-1185">Reference proteome</keyword>
<dbReference type="Proteomes" id="UP000054783">
    <property type="component" value="Unassembled WGS sequence"/>
</dbReference>
<reference evidence="1 2" key="1">
    <citation type="submission" date="2015-01" db="EMBL/GenBank/DDBJ databases">
        <title>Evolution of Trichinella species and genotypes.</title>
        <authorList>
            <person name="Korhonen P.K."/>
            <person name="Edoardo P."/>
            <person name="Giuseppe L.R."/>
            <person name="Gasser R.B."/>
        </authorList>
    </citation>
    <scope>NUCLEOTIDE SEQUENCE [LARGE SCALE GENOMIC DNA]</scope>
    <source>
        <strain evidence="1">ISS2496</strain>
    </source>
</reference>